<dbReference type="GO" id="GO:0005829">
    <property type="term" value="C:cytosol"/>
    <property type="evidence" value="ECO:0007669"/>
    <property type="project" value="TreeGrafter"/>
</dbReference>
<dbReference type="EMBL" id="MIPT01000001">
    <property type="protein sequence ID" value="OHT18105.1"/>
    <property type="molecule type" value="Genomic_DNA"/>
</dbReference>
<dbReference type="AlphaFoldDB" id="A0A1S1H7S7"/>
<evidence type="ECO:0000256" key="2">
    <source>
        <dbReference type="ARBA" id="ARBA00052718"/>
    </source>
</evidence>
<dbReference type="SUPFAM" id="SSF52317">
    <property type="entry name" value="Class I glutamine amidotransferase-like"/>
    <property type="match status" value="1"/>
</dbReference>
<dbReference type="PROSITE" id="PS51273">
    <property type="entry name" value="GATASE_TYPE_1"/>
    <property type="match status" value="1"/>
</dbReference>
<evidence type="ECO:0000256" key="1">
    <source>
        <dbReference type="ARBA" id="ARBA00011083"/>
    </source>
</evidence>
<keyword evidence="7" id="KW-1185">Reference proteome</keyword>
<dbReference type="CDD" id="cd01745">
    <property type="entry name" value="GATase1_2"/>
    <property type="match status" value="1"/>
</dbReference>
<protein>
    <recommendedName>
        <fullName evidence="5">gamma-glutamyl-gamma-aminobutyrate hydrolase</fullName>
        <ecNumber evidence="5">3.5.1.94</ecNumber>
    </recommendedName>
</protein>
<name>A0A1S1H7S7_9SPHN</name>
<dbReference type="InterPro" id="IPR029062">
    <property type="entry name" value="Class_I_gatase-like"/>
</dbReference>
<keyword evidence="6" id="KW-0378">Hydrolase</keyword>
<accession>A0A1S1H7S7</accession>
<comment type="function">
    <text evidence="3">Involved in the breakdown of putrescine via hydrolysis of the gamma-glutamyl linkage of gamma-glutamyl-gamma-aminobutyrate.</text>
</comment>
<comment type="similarity">
    <text evidence="1">Belongs to the peptidase C26 family.</text>
</comment>
<dbReference type="FunFam" id="3.40.50.880:FF:000030">
    <property type="entry name" value="Gamma-glutamyl-gamma-aminobutyrate hydrolase PuuD"/>
    <property type="match status" value="1"/>
</dbReference>
<evidence type="ECO:0000256" key="4">
    <source>
        <dbReference type="ARBA" id="ARBA00060634"/>
    </source>
</evidence>
<dbReference type="PANTHER" id="PTHR43235:SF1">
    <property type="entry name" value="GLUTAMINE AMIDOTRANSFERASE PB2B2.05-RELATED"/>
    <property type="match status" value="1"/>
</dbReference>
<dbReference type="Pfam" id="PF07722">
    <property type="entry name" value="Peptidase_C26"/>
    <property type="match status" value="1"/>
</dbReference>
<comment type="pathway">
    <text evidence="4">Amine and polyamine degradation; putrescine degradation; 4-aminobutanoate from putrescine: step 4/4.</text>
</comment>
<dbReference type="Gene3D" id="3.40.50.880">
    <property type="match status" value="1"/>
</dbReference>
<evidence type="ECO:0000256" key="5">
    <source>
        <dbReference type="ARBA" id="ARBA00066788"/>
    </source>
</evidence>
<dbReference type="Proteomes" id="UP000179467">
    <property type="component" value="Unassembled WGS sequence"/>
</dbReference>
<dbReference type="InterPro" id="IPR011697">
    <property type="entry name" value="Peptidase_C26"/>
</dbReference>
<reference evidence="6 7" key="1">
    <citation type="submission" date="2016-09" db="EMBL/GenBank/DDBJ databases">
        <title>Metabolic pathway, cell adaptation mechanisms and a novel monoxygenase revealed through proteogenomic-transcription analysis of a Sphingomonas haloaromaticamans strain degrading the fungicide ortho-phenylphenol.</title>
        <authorList>
            <person name="Perruchon C."/>
            <person name="Papadopoulou E.S."/>
            <person name="Rousidou C."/>
            <person name="Vasileiadis S."/>
            <person name="Tanou G."/>
            <person name="Amoutzias G."/>
            <person name="Molassiotis A."/>
            <person name="Karpouzas D.G."/>
        </authorList>
    </citation>
    <scope>NUCLEOTIDE SEQUENCE [LARGE SCALE GENOMIC DNA]</scope>
    <source>
        <strain evidence="6 7">P3</strain>
    </source>
</reference>
<organism evidence="6 7">
    <name type="scientific">Edaphosphingomonas haloaromaticamans</name>
    <dbReference type="NCBI Taxonomy" id="653954"/>
    <lineage>
        <taxon>Bacteria</taxon>
        <taxon>Pseudomonadati</taxon>
        <taxon>Pseudomonadota</taxon>
        <taxon>Alphaproteobacteria</taxon>
        <taxon>Sphingomonadales</taxon>
        <taxon>Rhizorhabdaceae</taxon>
        <taxon>Edaphosphingomonas</taxon>
    </lineage>
</organism>
<sequence>MAARPLIGITACNRPFGEEAAQVVIDRYMEAAMRHADAAALLIPARPDLMRAGEAAARIDGLLLTGSPSNVGPALYGDADGKGPFDPARDEMSLALIAAMIDLGKPVFGICRGFQEINVAFGGTLDRGLGDPGRPLVHHAPDGVPIGAMFAHGHDVTLAPDGVLARALGREALTVNSVHFQGVKRLGEGLAVEARAPDGVIEAVSAAPNGAHILAVQWHPEWQADRDASSRGFFGIMGRMLRGEPIGGDRLKEGA</sequence>
<dbReference type="RefSeq" id="WP_070931631.1">
    <property type="nucleotide sequence ID" value="NZ_MIPT01000001.1"/>
</dbReference>
<dbReference type="GO" id="GO:0033969">
    <property type="term" value="F:gamma-glutamyl-gamma-aminobutyrate hydrolase activity"/>
    <property type="evidence" value="ECO:0007669"/>
    <property type="project" value="UniProtKB-EC"/>
</dbReference>
<gene>
    <name evidence="6" type="primary">puuD</name>
    <name evidence="6" type="ORF">BHE75_00074</name>
</gene>
<evidence type="ECO:0000313" key="6">
    <source>
        <dbReference type="EMBL" id="OHT18105.1"/>
    </source>
</evidence>
<dbReference type="EC" id="3.5.1.94" evidence="5"/>
<evidence type="ECO:0000256" key="3">
    <source>
        <dbReference type="ARBA" id="ARBA00055068"/>
    </source>
</evidence>
<dbReference type="PANTHER" id="PTHR43235">
    <property type="entry name" value="GLUTAMINE AMIDOTRANSFERASE PB2B2.05-RELATED"/>
    <property type="match status" value="1"/>
</dbReference>
<comment type="caution">
    <text evidence="6">The sequence shown here is derived from an EMBL/GenBank/DDBJ whole genome shotgun (WGS) entry which is preliminary data.</text>
</comment>
<dbReference type="GO" id="GO:0006598">
    <property type="term" value="P:polyamine catabolic process"/>
    <property type="evidence" value="ECO:0007669"/>
    <property type="project" value="TreeGrafter"/>
</dbReference>
<comment type="catalytic activity">
    <reaction evidence="2">
        <text>4-(gamma-L-glutamylamino)butanoate + H2O = 4-aminobutanoate + L-glutamate</text>
        <dbReference type="Rhea" id="RHEA:19737"/>
        <dbReference type="ChEBI" id="CHEBI:15377"/>
        <dbReference type="ChEBI" id="CHEBI:29985"/>
        <dbReference type="ChEBI" id="CHEBI:58800"/>
        <dbReference type="ChEBI" id="CHEBI:59888"/>
        <dbReference type="EC" id="3.5.1.94"/>
    </reaction>
</comment>
<evidence type="ECO:0000313" key="7">
    <source>
        <dbReference type="Proteomes" id="UP000179467"/>
    </source>
</evidence>
<dbReference type="OrthoDB" id="9813383at2"/>
<dbReference type="InterPro" id="IPR044668">
    <property type="entry name" value="PuuD-like"/>
</dbReference>
<proteinExistence type="inferred from homology"/>